<evidence type="ECO:0000256" key="1">
    <source>
        <dbReference type="SAM" id="Phobius"/>
    </source>
</evidence>
<feature type="transmembrane region" description="Helical" evidence="1">
    <location>
        <begin position="911"/>
        <end position="934"/>
    </location>
</feature>
<dbReference type="Proteomes" id="UP000092461">
    <property type="component" value="Unassembled WGS sequence"/>
</dbReference>
<reference evidence="4" key="1">
    <citation type="submission" date="2012-05" db="EMBL/GenBank/DDBJ databases">
        <title>Whole Genome Assembly of Lutzomyia longipalpis.</title>
        <authorList>
            <person name="Richards S."/>
            <person name="Qu C."/>
            <person name="Dillon R."/>
            <person name="Worley K."/>
            <person name="Scherer S."/>
            <person name="Batterton M."/>
            <person name="Taylor A."/>
            <person name="Hawes A."/>
            <person name="Hernandez B."/>
            <person name="Kovar C."/>
            <person name="Mandapat C."/>
            <person name="Pham C."/>
            <person name="Qu C."/>
            <person name="Jing C."/>
            <person name="Bess C."/>
            <person name="Bandaranaike D."/>
            <person name="Ngo D."/>
            <person name="Ongeri F."/>
            <person name="Arias F."/>
            <person name="Lara F."/>
            <person name="Weissenberger G."/>
            <person name="Kamau G."/>
            <person name="Han H."/>
            <person name="Shen H."/>
            <person name="Dinh H."/>
            <person name="Khalil I."/>
            <person name="Jones J."/>
            <person name="Shafer J."/>
            <person name="Jayaseelan J."/>
            <person name="Quiroz J."/>
            <person name="Blankenburg K."/>
            <person name="Nguyen L."/>
            <person name="Jackson L."/>
            <person name="Francisco L."/>
            <person name="Tang L.-Y."/>
            <person name="Pu L.-L."/>
            <person name="Perales L."/>
            <person name="Lorensuhewa L."/>
            <person name="Munidasa M."/>
            <person name="Coyle M."/>
            <person name="Taylor M."/>
            <person name="Puazo M."/>
            <person name="Firestine M."/>
            <person name="Scheel M."/>
            <person name="Javaid M."/>
            <person name="Wang M."/>
            <person name="Li M."/>
            <person name="Tabassum N."/>
            <person name="Saada N."/>
            <person name="Osuji N."/>
            <person name="Aqrawi P."/>
            <person name="Fu Q."/>
            <person name="Thornton R."/>
            <person name="Raj R."/>
            <person name="Goodspeed R."/>
            <person name="Mata R."/>
            <person name="Najjar R."/>
            <person name="Gubbala S."/>
            <person name="Lee S."/>
            <person name="Denson S."/>
            <person name="Patil S."/>
            <person name="Macmil S."/>
            <person name="Qi S."/>
            <person name="Matskevitch T."/>
            <person name="Palculict T."/>
            <person name="Mathew T."/>
            <person name="Vee V."/>
            <person name="Velamala V."/>
            <person name="Korchina V."/>
            <person name="Cai W."/>
            <person name="Liu W."/>
            <person name="Dai W."/>
            <person name="Zou X."/>
            <person name="Zhu Y."/>
            <person name="Zhang Y."/>
            <person name="Wu Y.-Q."/>
            <person name="Xin Y."/>
            <person name="Nazarath L."/>
            <person name="Kovar C."/>
            <person name="Han Y."/>
            <person name="Muzny D."/>
            <person name="Gibbs R."/>
        </authorList>
    </citation>
    <scope>NUCLEOTIDE SEQUENCE [LARGE SCALE GENOMIC DNA]</scope>
    <source>
        <strain evidence="4">Jacobina</strain>
    </source>
</reference>
<dbReference type="EMBL" id="GITU01001698">
    <property type="protein sequence ID" value="MBC1170401.1"/>
    <property type="molecule type" value="Transcribed_RNA"/>
</dbReference>
<proteinExistence type="predicted"/>
<reference evidence="3" key="3">
    <citation type="submission" date="2020-05" db="UniProtKB">
        <authorList>
            <consortium name="EnsemblMetazoa"/>
        </authorList>
    </citation>
    <scope>IDENTIFICATION</scope>
    <source>
        <strain evidence="3">Jacobina</strain>
    </source>
</reference>
<reference evidence="2" key="2">
    <citation type="journal article" date="2020" name="BMC">
        <title>Leishmania infection induces a limited differential gene expression in the sand fly midgut.</title>
        <authorList>
            <person name="Coutinho-Abreu I.V."/>
            <person name="Serafim T.D."/>
            <person name="Meneses C."/>
            <person name="Kamhawi S."/>
            <person name="Oliveira F."/>
            <person name="Valenzuela J.G."/>
        </authorList>
    </citation>
    <scope>NUCLEOTIDE SEQUENCE</scope>
    <source>
        <strain evidence="2">Jacobina</strain>
        <tissue evidence="2">Midgut</tissue>
    </source>
</reference>
<dbReference type="EnsemblMetazoa" id="LLOJ009603-RA">
    <property type="protein sequence ID" value="LLOJ009603-PA"/>
    <property type="gene ID" value="LLOJ009603"/>
</dbReference>
<evidence type="ECO:0000313" key="2">
    <source>
        <dbReference type="EMBL" id="MBC1170401.1"/>
    </source>
</evidence>
<keyword evidence="1" id="KW-0472">Membrane</keyword>
<evidence type="ECO:0000313" key="4">
    <source>
        <dbReference type="Proteomes" id="UP000092461"/>
    </source>
</evidence>
<dbReference type="AlphaFoldDB" id="A0A1B0CX67"/>
<organism evidence="3 4">
    <name type="scientific">Lutzomyia longipalpis</name>
    <name type="common">Sand fly</name>
    <dbReference type="NCBI Taxonomy" id="7200"/>
    <lineage>
        <taxon>Eukaryota</taxon>
        <taxon>Metazoa</taxon>
        <taxon>Ecdysozoa</taxon>
        <taxon>Arthropoda</taxon>
        <taxon>Hexapoda</taxon>
        <taxon>Insecta</taxon>
        <taxon>Pterygota</taxon>
        <taxon>Neoptera</taxon>
        <taxon>Endopterygota</taxon>
        <taxon>Diptera</taxon>
        <taxon>Nematocera</taxon>
        <taxon>Psychodoidea</taxon>
        <taxon>Psychodidae</taxon>
        <taxon>Lutzomyia</taxon>
        <taxon>Lutzomyia</taxon>
    </lineage>
</organism>
<protein>
    <submittedName>
        <fullName evidence="2">Putative conserved plasma membrane protein</fullName>
    </submittedName>
</protein>
<keyword evidence="1" id="KW-1133">Transmembrane helix</keyword>
<sequence>MHYTGGGRRFQPKEGKKLTYHVRVYFEFIEGWKSQRHTISLWRSIRLLEKRFRNTTEEITLNNKINIGHDELTPGVIYTFSLSAKDDKGAFKWQMPFLGEVYQEWLRTPGKTLYLPANVLKPGKKDKVYVKVLNQNQTETYTEGSMNLHVLKRDFFVILTPMNLSIGINRRITYKLAISQSFDDEDLSQITWECKNLQDNENCPNFEGASGPMQEVSFPSLGDYQVTAQITSDDVTQTLSSFVTVDPRIIASVQFPDIKPKPLISWRSLKLSVVVNDVIPQCHLHWTTVNPFDDNQYGYIDNSYFPSKIIPNLEENFLSDIVEISNATYSEDFILEVPEQFENFSGIEPEKVYVFRLLVTCPEPLEEWNAESEGNITSFADLVLISKQPPITRPMEVFPEEGVALKTLFTIFTGTASDTPDDYPMRYLFQYQIGRLVVDLEEFYENMQITTELPYSEEPIRIFYRVCDTRNACSRTEGPSIHVNLPEDYSREEFQFKLDKIKSMFYRTDYDSMFSTSVACILTFKEFPDKTFYEELKSLLIRRIQEEVSRLQANDESIFVSELKILSFVKYGKLLLELLGVNDTKLKEDLLTLLSTIRQERSDSGTLDENNLIMKRSIEPDKAEMRKLSEEDLSSEFKLDSANFSLELFRGNGFQVKVRNFTIPSLRDQGDSGYVILRNVFNTNSAEEYCASRITYSSDFVSGDVREEIFDLTLFAMNSTRNKAKLLTKSKTEDERYSLIFLQMKENRFYEDAKCVIWSGMEWTDETCSVLSTSPSNIECQCSELGFIKIFTDSRFEEDETYENTTINPFTLTTEATIDEVVPQGKSTIVDPQIGYIKSDIIHTEPLVITTNIKDKVKSVSDIFTFSPIVNNEADEVITVKTIQRNSQENSSQPHEDLDGNIRESNLATTIGFIVVGIFCLIIIIIITFNLYFIRKKNKMKHMQEMQIMSTESRVQSEEIKYARFYDEKMLLGNQDNYN</sequence>
<evidence type="ECO:0000313" key="3">
    <source>
        <dbReference type="EnsemblMetazoa" id="LLOJ009603-PA"/>
    </source>
</evidence>
<dbReference type="VEuPathDB" id="VectorBase:LLOJ009603"/>
<accession>A0A1B0CX67</accession>
<dbReference type="InterPro" id="IPR046338">
    <property type="entry name" value="GAIN_dom_sf"/>
</dbReference>
<name>A0A1B0CX67_LUTLO</name>
<dbReference type="Gene3D" id="2.60.220.50">
    <property type="match status" value="1"/>
</dbReference>
<keyword evidence="4" id="KW-1185">Reference proteome</keyword>
<keyword evidence="1" id="KW-0812">Transmembrane</keyword>
<dbReference type="VEuPathDB" id="VectorBase:LLONM1_003749"/>
<dbReference type="EMBL" id="AJWK01033288">
    <property type="status" value="NOT_ANNOTATED_CDS"/>
    <property type="molecule type" value="Genomic_DNA"/>
</dbReference>